<evidence type="ECO:0000256" key="2">
    <source>
        <dbReference type="ARBA" id="ARBA00022588"/>
    </source>
</evidence>
<protein>
    <recommendedName>
        <fullName evidence="7">Peptidoglycan-recognition protein</fullName>
    </recommendedName>
</protein>
<reference evidence="12 13" key="1">
    <citation type="journal article" date="2021" name="BMC Biol.">
        <title>Horizontally acquired antibacterial genes associated with adaptive radiation of ladybird beetles.</title>
        <authorList>
            <person name="Li H.S."/>
            <person name="Tang X.F."/>
            <person name="Huang Y.H."/>
            <person name="Xu Z.Y."/>
            <person name="Chen M.L."/>
            <person name="Du X.Y."/>
            <person name="Qiu B.Y."/>
            <person name="Chen P.T."/>
            <person name="Zhang W."/>
            <person name="Slipinski A."/>
            <person name="Escalona H.E."/>
            <person name="Waterhouse R.M."/>
            <person name="Zwick A."/>
            <person name="Pang H."/>
        </authorList>
    </citation>
    <scope>NUCLEOTIDE SEQUENCE [LARGE SCALE GENOMIC DNA]</scope>
    <source>
        <strain evidence="12">SYSU2018</strain>
    </source>
</reference>
<name>A0ABD2N0S8_9CUCU</name>
<dbReference type="InterPro" id="IPR002502">
    <property type="entry name" value="Amidase_domain"/>
</dbReference>
<comment type="similarity">
    <text evidence="1 7">Belongs to the N-acetylmuramoyl-L-alanine amidase 2 family.</text>
</comment>
<evidence type="ECO:0000256" key="6">
    <source>
        <dbReference type="ARBA" id="ARBA00057187"/>
    </source>
</evidence>
<comment type="function">
    <text evidence="6">Peptidoglycan-recognition protein probably involved in innate immunity by binding to peptidoglycans (PGN) of bacteria and activating the prophenoloxidase (proPO) cascade immune response. Binds to 1,3-beta-D-glucan and PGN.</text>
</comment>
<evidence type="ECO:0000313" key="13">
    <source>
        <dbReference type="Proteomes" id="UP001516400"/>
    </source>
</evidence>
<comment type="caution">
    <text evidence="12">The sequence shown here is derived from an EMBL/GenBank/DDBJ whole genome shotgun (WGS) entry which is preliminary data.</text>
</comment>
<dbReference type="SMART" id="SM00701">
    <property type="entry name" value="PGRP"/>
    <property type="match status" value="1"/>
</dbReference>
<evidence type="ECO:0000259" key="10">
    <source>
        <dbReference type="SMART" id="SM00644"/>
    </source>
</evidence>
<dbReference type="EMBL" id="JABFTP020000042">
    <property type="protein sequence ID" value="KAL3272274.1"/>
    <property type="molecule type" value="Genomic_DNA"/>
</dbReference>
<dbReference type="GO" id="GO:0045087">
    <property type="term" value="P:innate immune response"/>
    <property type="evidence" value="ECO:0007669"/>
    <property type="project" value="UniProtKB-KW"/>
</dbReference>
<keyword evidence="2 7" id="KW-0399">Innate immunity</keyword>
<dbReference type="AlphaFoldDB" id="A0ABD2N0S8"/>
<dbReference type="InterPro" id="IPR006619">
    <property type="entry name" value="PGRP_domain_met/bac"/>
</dbReference>
<keyword evidence="5" id="KW-1015">Disulfide bond</keyword>
<dbReference type="Proteomes" id="UP001516400">
    <property type="component" value="Unassembled WGS sequence"/>
</dbReference>
<feature type="region of interest" description="Disordered" evidence="9">
    <location>
        <begin position="189"/>
        <end position="213"/>
    </location>
</feature>
<dbReference type="InterPro" id="IPR015510">
    <property type="entry name" value="PGRP"/>
</dbReference>
<feature type="domain" description="N-acetylmuramoyl-L-alanine amidase" evidence="10">
    <location>
        <begin position="36"/>
        <end position="174"/>
    </location>
</feature>
<feature type="domain" description="Peptidoglycan recognition protein family" evidence="11">
    <location>
        <begin position="25"/>
        <end position="168"/>
    </location>
</feature>
<evidence type="ECO:0000256" key="3">
    <source>
        <dbReference type="ARBA" id="ARBA00022729"/>
    </source>
</evidence>
<dbReference type="Gene3D" id="3.40.80.10">
    <property type="entry name" value="Peptidoglycan recognition protein-like"/>
    <property type="match status" value="1"/>
</dbReference>
<evidence type="ECO:0000256" key="9">
    <source>
        <dbReference type="SAM" id="MobiDB-lite"/>
    </source>
</evidence>
<dbReference type="SMART" id="SM00644">
    <property type="entry name" value="Ami_2"/>
    <property type="match status" value="1"/>
</dbReference>
<feature type="disulfide bond" evidence="8">
    <location>
        <begin position="62"/>
        <end position="68"/>
    </location>
</feature>
<keyword evidence="3" id="KW-0732">Signal</keyword>
<dbReference type="CDD" id="cd06583">
    <property type="entry name" value="PGRP"/>
    <property type="match status" value="1"/>
</dbReference>
<keyword evidence="4 7" id="KW-0391">Immunity</keyword>
<sequence length="213" mass="24036">MFNIFLALSTYFIFRHTKGYSVSDLVIVSREEWQARPPKLVEPMPNPVPYVIIHHSYIPGACVTQEACVQAMQSMQRYHQDERGWNDIGYSFGVGGDNRAYTGRGWSAVGAHAPNYNNRSIGICVIGDWTVQLPPQSQMDVVKKLIDYGVQTGKIAPNYMLLGHRQVRDTECPGNAFYEEIKKWPHWIPNPPNDSVDQRPEQNLNSGASASII</sequence>
<evidence type="ECO:0000256" key="7">
    <source>
        <dbReference type="PIRNR" id="PIRNR037945"/>
    </source>
</evidence>
<evidence type="ECO:0000256" key="4">
    <source>
        <dbReference type="ARBA" id="ARBA00022859"/>
    </source>
</evidence>
<dbReference type="PIRSF" id="PIRSF037945">
    <property type="entry name" value="PGRPs"/>
    <property type="match status" value="1"/>
</dbReference>
<proteinExistence type="inferred from homology"/>
<dbReference type="InterPro" id="IPR036505">
    <property type="entry name" value="Amidase/PGRP_sf"/>
</dbReference>
<organism evidence="12 13">
    <name type="scientific">Cryptolaemus montrouzieri</name>
    <dbReference type="NCBI Taxonomy" id="559131"/>
    <lineage>
        <taxon>Eukaryota</taxon>
        <taxon>Metazoa</taxon>
        <taxon>Ecdysozoa</taxon>
        <taxon>Arthropoda</taxon>
        <taxon>Hexapoda</taxon>
        <taxon>Insecta</taxon>
        <taxon>Pterygota</taxon>
        <taxon>Neoptera</taxon>
        <taxon>Endopterygota</taxon>
        <taxon>Coleoptera</taxon>
        <taxon>Polyphaga</taxon>
        <taxon>Cucujiformia</taxon>
        <taxon>Coccinelloidea</taxon>
        <taxon>Coccinellidae</taxon>
        <taxon>Scymninae</taxon>
        <taxon>Scymnini</taxon>
        <taxon>Cryptolaemus</taxon>
    </lineage>
</organism>
<dbReference type="FunFam" id="3.40.80.10:FF:000001">
    <property type="entry name" value="Peptidoglycan recognition protein 1"/>
    <property type="match status" value="1"/>
</dbReference>
<dbReference type="Pfam" id="PF01510">
    <property type="entry name" value="Amidase_2"/>
    <property type="match status" value="1"/>
</dbReference>
<accession>A0ABD2N0S8</accession>
<evidence type="ECO:0000259" key="11">
    <source>
        <dbReference type="SMART" id="SM00701"/>
    </source>
</evidence>
<keyword evidence="13" id="KW-1185">Reference proteome</keyword>
<evidence type="ECO:0000256" key="5">
    <source>
        <dbReference type="ARBA" id="ARBA00023157"/>
    </source>
</evidence>
<dbReference type="SUPFAM" id="SSF55846">
    <property type="entry name" value="N-acetylmuramoyl-L-alanine amidase-like"/>
    <property type="match status" value="1"/>
</dbReference>
<evidence type="ECO:0000256" key="8">
    <source>
        <dbReference type="PIRSR" id="PIRSR037945-1"/>
    </source>
</evidence>
<feature type="compositionally biased region" description="Polar residues" evidence="9">
    <location>
        <begin position="201"/>
        <end position="213"/>
    </location>
</feature>
<gene>
    <name evidence="12" type="ORF">HHI36_022754</name>
</gene>
<dbReference type="PANTHER" id="PTHR11022">
    <property type="entry name" value="PEPTIDOGLYCAN RECOGNITION PROTEIN"/>
    <property type="match status" value="1"/>
</dbReference>
<evidence type="ECO:0000256" key="1">
    <source>
        <dbReference type="ARBA" id="ARBA00007553"/>
    </source>
</evidence>
<evidence type="ECO:0000313" key="12">
    <source>
        <dbReference type="EMBL" id="KAL3272274.1"/>
    </source>
</evidence>
<dbReference type="InterPro" id="IPR017331">
    <property type="entry name" value="Peptidoglycan_recognition"/>
</dbReference>
<dbReference type="PANTHER" id="PTHR11022:SF77">
    <property type="entry name" value="PEPTIDOGLYCAN-RECOGNITION PROTEIN LB"/>
    <property type="match status" value="1"/>
</dbReference>